<dbReference type="EMBL" id="WBOF01000001">
    <property type="protein sequence ID" value="MQS12492.1"/>
    <property type="molecule type" value="Genomic_DNA"/>
</dbReference>
<keyword evidence="2" id="KW-0472">Membrane</keyword>
<dbReference type="Proteomes" id="UP000450000">
    <property type="component" value="Unassembled WGS sequence"/>
</dbReference>
<feature type="region of interest" description="Disordered" evidence="1">
    <location>
        <begin position="68"/>
        <end position="98"/>
    </location>
</feature>
<proteinExistence type="predicted"/>
<protein>
    <submittedName>
        <fullName evidence="3">Uncharacterized protein</fullName>
    </submittedName>
</protein>
<name>A0A6N7KLT6_9ACTN</name>
<reference evidence="3 4" key="1">
    <citation type="submission" date="2019-09" db="EMBL/GenBank/DDBJ databases">
        <title>Genome Sequences of Streptomyces kaniharaensis ATCC 21070.</title>
        <authorList>
            <person name="Zhu W."/>
            <person name="De Crecy-Lagard V."/>
            <person name="Richards N.G."/>
        </authorList>
    </citation>
    <scope>NUCLEOTIDE SEQUENCE [LARGE SCALE GENOMIC DNA]</scope>
    <source>
        <strain evidence="3 4">SF-557</strain>
    </source>
</reference>
<dbReference type="OrthoDB" id="5185175at2"/>
<gene>
    <name evidence="3" type="ORF">F7Q99_09395</name>
</gene>
<evidence type="ECO:0000256" key="2">
    <source>
        <dbReference type="SAM" id="Phobius"/>
    </source>
</evidence>
<evidence type="ECO:0000313" key="4">
    <source>
        <dbReference type="Proteomes" id="UP000450000"/>
    </source>
</evidence>
<evidence type="ECO:0000313" key="3">
    <source>
        <dbReference type="EMBL" id="MQS12492.1"/>
    </source>
</evidence>
<keyword evidence="2" id="KW-1133">Transmembrane helix</keyword>
<keyword evidence="4" id="KW-1185">Reference proteome</keyword>
<keyword evidence="2" id="KW-0812">Transmembrane</keyword>
<sequence length="358" mass="37696">MTTNDHDLAARLAALADESAPPPRFTTATSITEGTTRLRRRKRATVGAIAAVTVAVVATTALLAPGGTSATPAPPAAPTATTSPSPSATPTPTRAGIDPLTTEVHFGWLPDWAGGEKGVGYIESYHGHEAQARAVGRDNPSRIIVRQYPAGSEPPMTTTANGKLVKVDADPIDGRTAYWVVPDGSWHSQPTLRWQTASGRWAEITGYGSDPEDVTQEVLHKAAADVHFGQWNVPLPVQITGLPEAFKVTDAEFTRPDTNGSNGWSLWLMLRDGDKTVSVGVQFDGSLPTPTYTDTAGSPYIDPHPPLTTVQNGLNISVGAGSGVPASLEQLGGLPWLLSHIKSLGPDDANWTTNVVVP</sequence>
<evidence type="ECO:0000256" key="1">
    <source>
        <dbReference type="SAM" id="MobiDB-lite"/>
    </source>
</evidence>
<comment type="caution">
    <text evidence="3">The sequence shown here is derived from an EMBL/GenBank/DDBJ whole genome shotgun (WGS) entry which is preliminary data.</text>
</comment>
<dbReference type="AlphaFoldDB" id="A0A6N7KLT6"/>
<dbReference type="RefSeq" id="WP_153460853.1">
    <property type="nucleotide sequence ID" value="NZ_WBOF01000001.1"/>
</dbReference>
<organism evidence="3 4">
    <name type="scientific">Streptomyces kaniharaensis</name>
    <dbReference type="NCBI Taxonomy" id="212423"/>
    <lineage>
        <taxon>Bacteria</taxon>
        <taxon>Bacillati</taxon>
        <taxon>Actinomycetota</taxon>
        <taxon>Actinomycetes</taxon>
        <taxon>Kitasatosporales</taxon>
        <taxon>Streptomycetaceae</taxon>
        <taxon>Streptomyces</taxon>
    </lineage>
</organism>
<feature type="transmembrane region" description="Helical" evidence="2">
    <location>
        <begin position="44"/>
        <end position="64"/>
    </location>
</feature>
<feature type="compositionally biased region" description="Low complexity" evidence="1">
    <location>
        <begin position="78"/>
        <end position="93"/>
    </location>
</feature>
<accession>A0A6N7KLT6</accession>